<organism evidence="1 2">
    <name type="scientific">Zostera marina</name>
    <name type="common">Eelgrass</name>
    <dbReference type="NCBI Taxonomy" id="29655"/>
    <lineage>
        <taxon>Eukaryota</taxon>
        <taxon>Viridiplantae</taxon>
        <taxon>Streptophyta</taxon>
        <taxon>Embryophyta</taxon>
        <taxon>Tracheophyta</taxon>
        <taxon>Spermatophyta</taxon>
        <taxon>Magnoliopsida</taxon>
        <taxon>Liliopsida</taxon>
        <taxon>Zosteraceae</taxon>
        <taxon>Zostera</taxon>
    </lineage>
</organism>
<evidence type="ECO:0000313" key="1">
    <source>
        <dbReference type="EMBL" id="KMZ60622.1"/>
    </source>
</evidence>
<keyword evidence="2" id="KW-1185">Reference proteome</keyword>
<reference evidence="2" key="1">
    <citation type="journal article" date="2016" name="Nature">
        <title>The genome of the seagrass Zostera marina reveals angiosperm adaptation to the sea.</title>
        <authorList>
            <person name="Olsen J.L."/>
            <person name="Rouze P."/>
            <person name="Verhelst B."/>
            <person name="Lin Y.-C."/>
            <person name="Bayer T."/>
            <person name="Collen J."/>
            <person name="Dattolo E."/>
            <person name="De Paoli E."/>
            <person name="Dittami S."/>
            <person name="Maumus F."/>
            <person name="Michel G."/>
            <person name="Kersting A."/>
            <person name="Lauritano C."/>
            <person name="Lohaus R."/>
            <person name="Toepel M."/>
            <person name="Tonon T."/>
            <person name="Vanneste K."/>
            <person name="Amirebrahimi M."/>
            <person name="Brakel J."/>
            <person name="Bostroem C."/>
            <person name="Chovatia M."/>
            <person name="Grimwood J."/>
            <person name="Jenkins J.W."/>
            <person name="Jueterbock A."/>
            <person name="Mraz A."/>
            <person name="Stam W.T."/>
            <person name="Tice H."/>
            <person name="Bornberg-Bauer E."/>
            <person name="Green P.J."/>
            <person name="Pearson G.A."/>
            <person name="Procaccini G."/>
            <person name="Duarte C.M."/>
            <person name="Schmutz J."/>
            <person name="Reusch T.B.H."/>
            <person name="Van de Peer Y."/>
        </authorList>
    </citation>
    <scope>NUCLEOTIDE SEQUENCE [LARGE SCALE GENOMIC DNA]</scope>
    <source>
        <strain evidence="2">cv. Finnish</strain>
    </source>
</reference>
<dbReference type="AlphaFoldDB" id="A0A0K9NX75"/>
<dbReference type="Proteomes" id="UP000036987">
    <property type="component" value="Unassembled WGS sequence"/>
</dbReference>
<dbReference type="EMBL" id="LFYR01001606">
    <property type="protein sequence ID" value="KMZ60622.1"/>
    <property type="molecule type" value="Genomic_DNA"/>
</dbReference>
<dbReference type="PANTHER" id="PTHR37262:SF1">
    <property type="entry name" value="PROTEIN PEP-RELATED DEVELOPMENT ARRESTED 1, CHLOROPLASTIC"/>
    <property type="match status" value="1"/>
</dbReference>
<dbReference type="GO" id="GO:0006355">
    <property type="term" value="P:regulation of DNA-templated transcription"/>
    <property type="evidence" value="ECO:0007669"/>
    <property type="project" value="InterPro"/>
</dbReference>
<accession>A0A0K9NX75</accession>
<protein>
    <submittedName>
        <fullName evidence="1">Uncharacterized protein</fullName>
    </submittedName>
</protein>
<name>A0A0K9NX75_ZOSMR</name>
<gene>
    <name evidence="1" type="ORF">ZOSMA_58G00800</name>
</gene>
<dbReference type="STRING" id="29655.A0A0K9NX75"/>
<dbReference type="InterPro" id="IPR038961">
    <property type="entry name" value="PRDA1"/>
</dbReference>
<dbReference type="OrthoDB" id="1727375at2759"/>
<comment type="caution">
    <text evidence="1">The sequence shown here is derived from an EMBL/GenBank/DDBJ whole genome shotgun (WGS) entry which is preliminary data.</text>
</comment>
<dbReference type="PANTHER" id="PTHR37262">
    <property type="entry name" value="PROTEIN PEP-RELATED DEVELOPMENT ARRESTED 1, CHLOROPLASTIC"/>
    <property type="match status" value="1"/>
</dbReference>
<evidence type="ECO:0000313" key="2">
    <source>
        <dbReference type="Proteomes" id="UP000036987"/>
    </source>
</evidence>
<dbReference type="GO" id="GO:0042644">
    <property type="term" value="C:chloroplast nucleoid"/>
    <property type="evidence" value="ECO:0007669"/>
    <property type="project" value="InterPro"/>
</dbReference>
<sequence length="112" mass="13072">MFFAAVELSSQGVIEKRVDELESWFMIALDYMIQLADKDQGDQRKSLLEIIRQTILDHFTKKYPQHIESRLRVPDRKLLVRLVLIREEVSDMMGSGILDESTMPEAEECNRS</sequence>
<proteinExistence type="predicted"/>